<dbReference type="HOGENOM" id="CLU_1876188_0_0_1"/>
<organism evidence="1 2">
    <name type="scientific">Piloderma croceum (strain F 1598)</name>
    <dbReference type="NCBI Taxonomy" id="765440"/>
    <lineage>
        <taxon>Eukaryota</taxon>
        <taxon>Fungi</taxon>
        <taxon>Dikarya</taxon>
        <taxon>Basidiomycota</taxon>
        <taxon>Agaricomycotina</taxon>
        <taxon>Agaricomycetes</taxon>
        <taxon>Agaricomycetidae</taxon>
        <taxon>Atheliales</taxon>
        <taxon>Atheliaceae</taxon>
        <taxon>Piloderma</taxon>
    </lineage>
</organism>
<evidence type="ECO:0000313" key="2">
    <source>
        <dbReference type="Proteomes" id="UP000054166"/>
    </source>
</evidence>
<accession>A0A0C3CKM3</accession>
<protein>
    <submittedName>
        <fullName evidence="1">Uncharacterized protein</fullName>
    </submittedName>
</protein>
<dbReference type="EMBL" id="KN832973">
    <property type="protein sequence ID" value="KIM90217.1"/>
    <property type="molecule type" value="Genomic_DNA"/>
</dbReference>
<dbReference type="AlphaFoldDB" id="A0A0C3CKM3"/>
<dbReference type="InParanoid" id="A0A0C3CKM3"/>
<gene>
    <name evidence="1" type="ORF">PILCRDRAFT_175400</name>
</gene>
<keyword evidence="2" id="KW-1185">Reference proteome</keyword>
<evidence type="ECO:0000313" key="1">
    <source>
        <dbReference type="EMBL" id="KIM90217.1"/>
    </source>
</evidence>
<proteinExistence type="predicted"/>
<reference evidence="2" key="2">
    <citation type="submission" date="2015-01" db="EMBL/GenBank/DDBJ databases">
        <title>Evolutionary Origins and Diversification of the Mycorrhizal Mutualists.</title>
        <authorList>
            <consortium name="DOE Joint Genome Institute"/>
            <consortium name="Mycorrhizal Genomics Consortium"/>
            <person name="Kohler A."/>
            <person name="Kuo A."/>
            <person name="Nagy L.G."/>
            <person name="Floudas D."/>
            <person name="Copeland A."/>
            <person name="Barry K.W."/>
            <person name="Cichocki N."/>
            <person name="Veneault-Fourrey C."/>
            <person name="LaButti K."/>
            <person name="Lindquist E.A."/>
            <person name="Lipzen A."/>
            <person name="Lundell T."/>
            <person name="Morin E."/>
            <person name="Murat C."/>
            <person name="Riley R."/>
            <person name="Ohm R."/>
            <person name="Sun H."/>
            <person name="Tunlid A."/>
            <person name="Henrissat B."/>
            <person name="Grigoriev I.V."/>
            <person name="Hibbett D.S."/>
            <person name="Martin F."/>
        </authorList>
    </citation>
    <scope>NUCLEOTIDE SEQUENCE [LARGE SCALE GENOMIC DNA]</scope>
    <source>
        <strain evidence="2">F 1598</strain>
    </source>
</reference>
<reference evidence="1 2" key="1">
    <citation type="submission" date="2014-04" db="EMBL/GenBank/DDBJ databases">
        <authorList>
            <consortium name="DOE Joint Genome Institute"/>
            <person name="Kuo A."/>
            <person name="Tarkka M."/>
            <person name="Buscot F."/>
            <person name="Kohler A."/>
            <person name="Nagy L.G."/>
            <person name="Floudas D."/>
            <person name="Copeland A."/>
            <person name="Barry K.W."/>
            <person name="Cichocki N."/>
            <person name="Veneault-Fourrey C."/>
            <person name="LaButti K."/>
            <person name="Lindquist E.A."/>
            <person name="Lipzen A."/>
            <person name="Lundell T."/>
            <person name="Morin E."/>
            <person name="Murat C."/>
            <person name="Sun H."/>
            <person name="Tunlid A."/>
            <person name="Henrissat B."/>
            <person name="Grigoriev I.V."/>
            <person name="Hibbett D.S."/>
            <person name="Martin F."/>
            <person name="Nordberg H.P."/>
            <person name="Cantor M.N."/>
            <person name="Hua S.X."/>
        </authorList>
    </citation>
    <scope>NUCLEOTIDE SEQUENCE [LARGE SCALE GENOMIC DNA]</scope>
    <source>
        <strain evidence="1 2">F 1598</strain>
    </source>
</reference>
<name>A0A0C3CKM3_PILCF</name>
<dbReference type="Proteomes" id="UP000054166">
    <property type="component" value="Unassembled WGS sequence"/>
</dbReference>
<sequence>MIIRETKRTCYNRVEPYVLVNISKQMQLSEGFLLLTIQEAARKDAYRTRVANLLERLGTTLLPRDSLYFGSTIPCDFHAIIARRAASIVLEGAPSAFSDTRYPIEHGSHRQTSQGSLNIRRMGRWLCGRGSEDLPS</sequence>